<evidence type="ECO:0000313" key="1">
    <source>
        <dbReference type="EMBL" id="MBH8575751.1"/>
    </source>
</evidence>
<proteinExistence type="predicted"/>
<keyword evidence="2" id="KW-1185">Reference proteome</keyword>
<gene>
    <name evidence="1" type="ORF">I8752_22645</name>
</gene>
<dbReference type="Proteomes" id="UP000662314">
    <property type="component" value="Unassembled WGS sequence"/>
</dbReference>
<accession>A0A8J7I9T6</accession>
<comment type="caution">
    <text evidence="1">The sequence shown here is derived from an EMBL/GenBank/DDBJ whole genome shotgun (WGS) entry which is preliminary data.</text>
</comment>
<evidence type="ECO:0000313" key="2">
    <source>
        <dbReference type="Proteomes" id="UP000662314"/>
    </source>
</evidence>
<reference evidence="1 2" key="1">
    <citation type="journal article" date="2021" name="Int. J. Syst. Evol. Microbiol.">
        <title>Amazonocrinis nigriterrae gen. nov., sp. nov., Atlanticothrix silvestris gen. nov., sp. nov. and Dendronalium phyllosphericum gen. nov., sp. nov., nostocacean cyanobacteria from Brazilian environments.</title>
        <authorList>
            <person name="Alvarenga D.O."/>
            <person name="Andreote A.P.D."/>
            <person name="Branco L.H.Z."/>
            <person name="Delbaje E."/>
            <person name="Cruz R.B."/>
            <person name="Varani A.M."/>
            <person name="Fiore M.F."/>
        </authorList>
    </citation>
    <scope>NUCLEOTIDE SEQUENCE [LARGE SCALE GENOMIC DNA]</scope>
    <source>
        <strain evidence="1 2">CENA369</strain>
    </source>
</reference>
<name>A0A8J7I9T6_9NOST</name>
<dbReference type="EMBL" id="JAECZA010000204">
    <property type="protein sequence ID" value="MBH8575751.1"/>
    <property type="molecule type" value="Genomic_DNA"/>
</dbReference>
<dbReference type="AlphaFoldDB" id="A0A8J7I9T6"/>
<dbReference type="RefSeq" id="WP_214434512.1">
    <property type="nucleotide sequence ID" value="NZ_CAWPUQ010000123.1"/>
</dbReference>
<sequence>MTNDYRPITEQELKRGYYYCDVCGSQMLHDWHSGITNQEFETWPENAPIPDDVFMCCKCASGLEWDEWDAANSDNTY</sequence>
<protein>
    <submittedName>
        <fullName evidence="1">Uncharacterized protein</fullName>
    </submittedName>
</protein>
<organism evidence="1 2">
    <name type="scientific">Dendronalium phyllosphericum CENA369</name>
    <dbReference type="NCBI Taxonomy" id="1725256"/>
    <lineage>
        <taxon>Bacteria</taxon>
        <taxon>Bacillati</taxon>
        <taxon>Cyanobacteriota</taxon>
        <taxon>Cyanophyceae</taxon>
        <taxon>Nostocales</taxon>
        <taxon>Nostocaceae</taxon>
        <taxon>Dendronalium</taxon>
        <taxon>Dendronalium phyllosphericum</taxon>
    </lineage>
</organism>